<dbReference type="Pfam" id="PF00350">
    <property type="entry name" value="Dynamin_N"/>
    <property type="match status" value="1"/>
</dbReference>
<dbReference type="EMBL" id="JAIZPD010000004">
    <property type="protein sequence ID" value="KAH0964685.1"/>
    <property type="molecule type" value="Genomic_DNA"/>
</dbReference>
<reference evidence="4" key="1">
    <citation type="submission" date="2021-09" db="EMBL/GenBank/DDBJ databases">
        <title>A high-quality genome of the endoparasitic fungus Hirsutella rhossiliensis with a comparison of Hirsutella genomes reveals transposable elements contributing to genome size variation.</title>
        <authorList>
            <person name="Lin R."/>
            <person name="Jiao Y."/>
            <person name="Sun X."/>
            <person name="Ling J."/>
            <person name="Xie B."/>
            <person name="Cheng X."/>
        </authorList>
    </citation>
    <scope>NUCLEOTIDE SEQUENCE</scope>
    <source>
        <strain evidence="4">HR02</strain>
    </source>
</reference>
<dbReference type="SUPFAM" id="SSF52540">
    <property type="entry name" value="P-loop containing nucleoside triphosphate hydrolases"/>
    <property type="match status" value="1"/>
</dbReference>
<feature type="compositionally biased region" description="Basic and acidic residues" evidence="1">
    <location>
        <begin position="895"/>
        <end position="904"/>
    </location>
</feature>
<evidence type="ECO:0000313" key="5">
    <source>
        <dbReference type="Proteomes" id="UP000824596"/>
    </source>
</evidence>
<proteinExistence type="predicted"/>
<feature type="domain" description="Dynamin N-terminal" evidence="2">
    <location>
        <begin position="69"/>
        <end position="321"/>
    </location>
</feature>
<protein>
    <submittedName>
        <fullName evidence="4">Dynamin family domain-containing protein</fullName>
    </submittedName>
</protein>
<dbReference type="InterPro" id="IPR045063">
    <property type="entry name" value="Dynamin_N"/>
</dbReference>
<evidence type="ECO:0000259" key="3">
    <source>
        <dbReference type="Pfam" id="PF24564"/>
    </source>
</evidence>
<feature type="compositionally biased region" description="Basic residues" evidence="1">
    <location>
        <begin position="866"/>
        <end position="878"/>
    </location>
</feature>
<evidence type="ECO:0000256" key="1">
    <source>
        <dbReference type="SAM" id="MobiDB-lite"/>
    </source>
</evidence>
<feature type="domain" description="DUF7605" evidence="3">
    <location>
        <begin position="612"/>
        <end position="771"/>
    </location>
</feature>
<comment type="caution">
    <text evidence="4">The sequence shown here is derived from an EMBL/GenBank/DDBJ whole genome shotgun (WGS) entry which is preliminary data.</text>
</comment>
<dbReference type="RefSeq" id="XP_044722198.1">
    <property type="nucleotide sequence ID" value="XM_044863584.1"/>
</dbReference>
<dbReference type="AlphaFoldDB" id="A0A9P8SKF2"/>
<evidence type="ECO:0000259" key="2">
    <source>
        <dbReference type="Pfam" id="PF00350"/>
    </source>
</evidence>
<dbReference type="PANTHER" id="PTHR36681:SF3">
    <property type="entry name" value="NUCLEAR GTPASE, GERMINAL CENTER-ASSOCIATED, TANDEM DUPLICATE 3"/>
    <property type="match status" value="1"/>
</dbReference>
<keyword evidence="5" id="KW-1185">Reference proteome</keyword>
<dbReference type="Pfam" id="PF24564">
    <property type="entry name" value="DUF7605"/>
    <property type="match status" value="1"/>
</dbReference>
<evidence type="ECO:0000313" key="4">
    <source>
        <dbReference type="EMBL" id="KAH0964685.1"/>
    </source>
</evidence>
<dbReference type="InterPro" id="IPR027417">
    <property type="entry name" value="P-loop_NTPase"/>
</dbReference>
<feature type="region of interest" description="Disordered" evidence="1">
    <location>
        <begin position="852"/>
        <end position="918"/>
    </location>
</feature>
<feature type="compositionally biased region" description="Polar residues" evidence="1">
    <location>
        <begin position="906"/>
        <end position="916"/>
    </location>
</feature>
<feature type="compositionally biased region" description="Acidic residues" evidence="1">
    <location>
        <begin position="852"/>
        <end position="861"/>
    </location>
</feature>
<dbReference type="InterPro" id="IPR056024">
    <property type="entry name" value="DUF7605"/>
</dbReference>
<accession>A0A9P8SKF2</accession>
<dbReference type="GeneID" id="68354242"/>
<dbReference type="OrthoDB" id="4926881at2759"/>
<dbReference type="Proteomes" id="UP000824596">
    <property type="component" value="Unassembled WGS sequence"/>
</dbReference>
<gene>
    <name evidence="4" type="ORF">HRG_05113</name>
</gene>
<dbReference type="Gene3D" id="3.40.50.300">
    <property type="entry name" value="P-loop containing nucleotide triphosphate hydrolases"/>
    <property type="match status" value="1"/>
</dbReference>
<organism evidence="4 5">
    <name type="scientific">Hirsutella rhossiliensis</name>
    <dbReference type="NCBI Taxonomy" id="111463"/>
    <lineage>
        <taxon>Eukaryota</taxon>
        <taxon>Fungi</taxon>
        <taxon>Dikarya</taxon>
        <taxon>Ascomycota</taxon>
        <taxon>Pezizomycotina</taxon>
        <taxon>Sordariomycetes</taxon>
        <taxon>Hypocreomycetidae</taxon>
        <taxon>Hypocreales</taxon>
        <taxon>Ophiocordycipitaceae</taxon>
        <taxon>Hirsutella</taxon>
    </lineage>
</organism>
<sequence>MESQPEVLYAQGERVTKKESAVQKAIASLLALANLVGKIPNPSSGLDLPTWKFLVDAVAQDSDAFKFLVGVAGDTGIGKSSLLNALVSETADIAPSSQNGACTAAVCCFSHPGSGSASPLTYTARVYLKSKDTVDQELNAFFQEYNEFEERVQLAGGEDSITYGEREKLNDQINIIRGWSGLSKQQLEEFGLNHQVSEITSSCTNKEQLFELKDHQRGKVVQLADKDSRKFLHAIKPYVGNAGRTPGLINIRWPLVEKVEIFVEADLLRGGIALVDLPGEMDALDARSQVARRYYNKLDSLMVVTPGDRAIDNKTAMEIIRDDQIMDMEADGMIHENGLCVVVSKVDLMDWRNFVETEYSSQEISADFEHLDQNLRIKEGEKLALARRIVDLETGDGDTDGELGSLIHLKNRVAEEIIQLDSLCLRRCIDARNKDIRTAFEHYFNRIRNSTRAKKAAEVSTGLNVISVSSKAHRSLARGRPEAAFHEAESTGIGALKDWIIKSSLQKREEHADTVLHRCQVLFDAIDDWATEEPHVMVILPETERTEIKKILGKERARLKMSLRSMVQNFGNSVDKLLSEAALSNIESGNENFSKRFVPHVDDYQKAGSDGKLHWSTYAACIRRRGGAFRTSGRPRKTHCWQARTYYGLLWKGHAHKWGQAYGQTLEEKTKKLDGRLQMRFGLHIKKTTEAEGLPVGFRTALRSCAYRIENIFTDYRYQVRKAVREHREIARVNKQRSRDLLAGKMNEAYVLADSITGKGKLKRQVATMNKFAEEMKETIFTDISHKVDDKLREKRADLRNKLKTETTKVVNEIGKIEERDVVSQQVKEWKQYWNHLRARFPRVEVVIDDDSVGSDDESEDNGTRPAKKTTAKKRAKKAAGDGPRKALKKKGGKKAKEAEDKTFAETPSTSAQQPSAIRHVRFKTEPDEHQDGWAGCGFS</sequence>
<name>A0A9P8SKF2_9HYPO</name>
<dbReference type="PANTHER" id="PTHR36681">
    <property type="entry name" value="NUCLEAR GTPASE, GERMINAL CENTER-ASSOCIATED, TANDEM DUPLICATE 3"/>
    <property type="match status" value="1"/>
</dbReference>